<dbReference type="InterPro" id="IPR036052">
    <property type="entry name" value="TrpB-like_PALP_sf"/>
</dbReference>
<sequence>MPPRDRPRAAPPLESILDAVGGTPVVRLRRVVVPEGAAVFAKLESFNPGGSVKDRIAISMIEAAERSGRLRPGGRVVEATSGNTGIGLALVCAVKGYRLTLVLPDSTSLEHRQALEAYGAELVLTPAERAMGPSVARARELAEREGAFLVEQFANPANPAAHRAHTGRELVEQLRAAGVAPDAFVAGVGTGGTLTGVAEVLRREHPRVALVAVEPAACAVLSGGAPGPTRIQGLGAGFVPEVLDRSAYDRVIAVSDQDAWAMKVRLAREEGLLVGVSSGAAAVAALDVARALGPGKVVATVFADTGERYFSFAEWFEGARP</sequence>
<dbReference type="InterPro" id="IPR001926">
    <property type="entry name" value="TrpB-like_PALP"/>
</dbReference>
<accession>A0ABM7WNY5</accession>
<dbReference type="InterPro" id="IPR005859">
    <property type="entry name" value="CysK"/>
</dbReference>
<evidence type="ECO:0000256" key="2">
    <source>
        <dbReference type="ARBA" id="ARBA00004962"/>
    </source>
</evidence>
<keyword evidence="6 10" id="KW-0808">Transferase</keyword>
<dbReference type="PROSITE" id="PS00901">
    <property type="entry name" value="CYS_SYNTHASE"/>
    <property type="match status" value="1"/>
</dbReference>
<evidence type="ECO:0000313" key="12">
    <source>
        <dbReference type="EMBL" id="BDG01176.1"/>
    </source>
</evidence>
<comment type="catalytic activity">
    <reaction evidence="9 10">
        <text>O-acetyl-L-serine + hydrogen sulfide = L-cysteine + acetate</text>
        <dbReference type="Rhea" id="RHEA:14829"/>
        <dbReference type="ChEBI" id="CHEBI:29919"/>
        <dbReference type="ChEBI" id="CHEBI:30089"/>
        <dbReference type="ChEBI" id="CHEBI:35235"/>
        <dbReference type="ChEBI" id="CHEBI:58340"/>
        <dbReference type="EC" id="2.5.1.47"/>
    </reaction>
</comment>
<dbReference type="InterPro" id="IPR050214">
    <property type="entry name" value="Cys_Synth/Cystath_Beta-Synth"/>
</dbReference>
<evidence type="ECO:0000256" key="7">
    <source>
        <dbReference type="ARBA" id="ARBA00022898"/>
    </source>
</evidence>
<evidence type="ECO:0000256" key="6">
    <source>
        <dbReference type="ARBA" id="ARBA00022679"/>
    </source>
</evidence>
<reference evidence="13" key="1">
    <citation type="journal article" date="2022" name="Int. J. Syst. Evol. Microbiol.">
        <title>Anaeromyxobacter oryzae sp. nov., Anaeromyxobacter diazotrophicus sp. nov. and Anaeromyxobacter paludicola sp. nov., isolated from paddy soils.</title>
        <authorList>
            <person name="Itoh H."/>
            <person name="Xu Z."/>
            <person name="Mise K."/>
            <person name="Masuda Y."/>
            <person name="Ushijima N."/>
            <person name="Hayakawa C."/>
            <person name="Shiratori Y."/>
            <person name="Senoo K."/>
        </authorList>
    </citation>
    <scope>NUCLEOTIDE SEQUENCE [LARGE SCALE GENOMIC DNA]</scope>
    <source>
        <strain evidence="13">Red232</strain>
    </source>
</reference>
<keyword evidence="5 10" id="KW-0028">Amino-acid biosynthesis</keyword>
<keyword evidence="7 10" id="KW-0663">Pyridoxal phosphate</keyword>
<protein>
    <recommendedName>
        <fullName evidence="4 10">Cysteine synthase</fullName>
        <ecNumber evidence="4 10">2.5.1.47</ecNumber>
    </recommendedName>
</protein>
<dbReference type="InterPro" id="IPR001216">
    <property type="entry name" value="P-phosphate_BS"/>
</dbReference>
<comment type="pathway">
    <text evidence="2">Amino-acid biosynthesis; L-cysteine biosynthesis; L-cysteine from L-serine: step 2/2.</text>
</comment>
<feature type="domain" description="Tryptophan synthase beta chain-like PALP" evidence="11">
    <location>
        <begin position="16"/>
        <end position="303"/>
    </location>
</feature>
<keyword evidence="8 10" id="KW-0198">Cysteine biosynthesis</keyword>
<dbReference type="InterPro" id="IPR005856">
    <property type="entry name" value="Cys_synth"/>
</dbReference>
<dbReference type="SUPFAM" id="SSF53686">
    <property type="entry name" value="Tryptophan synthase beta subunit-like PLP-dependent enzymes"/>
    <property type="match status" value="1"/>
</dbReference>
<name>A0ABM7WNY5_9BACT</name>
<proteinExistence type="inferred from homology"/>
<dbReference type="NCBIfam" id="TIGR01139">
    <property type="entry name" value="cysK"/>
    <property type="match status" value="1"/>
</dbReference>
<evidence type="ECO:0000256" key="4">
    <source>
        <dbReference type="ARBA" id="ARBA00012681"/>
    </source>
</evidence>
<evidence type="ECO:0000256" key="9">
    <source>
        <dbReference type="ARBA" id="ARBA00047931"/>
    </source>
</evidence>
<comment type="cofactor">
    <cofactor evidence="1 10">
        <name>pyridoxal 5'-phosphate</name>
        <dbReference type="ChEBI" id="CHEBI:597326"/>
    </cofactor>
</comment>
<evidence type="ECO:0000256" key="3">
    <source>
        <dbReference type="ARBA" id="ARBA00007103"/>
    </source>
</evidence>
<dbReference type="Gene3D" id="3.40.50.1100">
    <property type="match status" value="2"/>
</dbReference>
<dbReference type="Pfam" id="PF00291">
    <property type="entry name" value="PALP"/>
    <property type="match status" value="1"/>
</dbReference>
<evidence type="ECO:0000256" key="8">
    <source>
        <dbReference type="ARBA" id="ARBA00023192"/>
    </source>
</evidence>
<evidence type="ECO:0000259" key="11">
    <source>
        <dbReference type="Pfam" id="PF00291"/>
    </source>
</evidence>
<dbReference type="NCBIfam" id="TIGR01136">
    <property type="entry name" value="cysKM"/>
    <property type="match status" value="1"/>
</dbReference>
<keyword evidence="13" id="KW-1185">Reference proteome</keyword>
<dbReference type="RefSeq" id="WP_248357572.1">
    <property type="nucleotide sequence ID" value="NZ_AP025591.1"/>
</dbReference>
<evidence type="ECO:0000256" key="5">
    <source>
        <dbReference type="ARBA" id="ARBA00022605"/>
    </source>
</evidence>
<dbReference type="Proteomes" id="UP001162891">
    <property type="component" value="Chromosome"/>
</dbReference>
<dbReference type="CDD" id="cd01561">
    <property type="entry name" value="CBS_like"/>
    <property type="match status" value="1"/>
</dbReference>
<organism evidence="12 13">
    <name type="scientific">Anaeromyxobacter oryzae</name>
    <dbReference type="NCBI Taxonomy" id="2918170"/>
    <lineage>
        <taxon>Bacteria</taxon>
        <taxon>Pseudomonadati</taxon>
        <taxon>Myxococcota</taxon>
        <taxon>Myxococcia</taxon>
        <taxon>Myxococcales</taxon>
        <taxon>Cystobacterineae</taxon>
        <taxon>Anaeromyxobacteraceae</taxon>
        <taxon>Anaeromyxobacter</taxon>
    </lineage>
</organism>
<gene>
    <name evidence="12" type="primary">cysK</name>
    <name evidence="12" type="ORF">AMOR_01720</name>
</gene>
<dbReference type="EC" id="2.5.1.47" evidence="4 10"/>
<evidence type="ECO:0000313" key="13">
    <source>
        <dbReference type="Proteomes" id="UP001162891"/>
    </source>
</evidence>
<evidence type="ECO:0000256" key="1">
    <source>
        <dbReference type="ARBA" id="ARBA00001933"/>
    </source>
</evidence>
<comment type="similarity">
    <text evidence="3 10">Belongs to the cysteine synthase/cystathionine beta-synthase family.</text>
</comment>
<dbReference type="PANTHER" id="PTHR10314">
    <property type="entry name" value="CYSTATHIONINE BETA-SYNTHASE"/>
    <property type="match status" value="1"/>
</dbReference>
<dbReference type="EMBL" id="AP025591">
    <property type="protein sequence ID" value="BDG01176.1"/>
    <property type="molecule type" value="Genomic_DNA"/>
</dbReference>
<evidence type="ECO:0000256" key="10">
    <source>
        <dbReference type="RuleBase" id="RU003985"/>
    </source>
</evidence>